<keyword evidence="1" id="KW-0812">Transmembrane</keyword>
<feature type="transmembrane region" description="Helical" evidence="1">
    <location>
        <begin position="7"/>
        <end position="26"/>
    </location>
</feature>
<evidence type="ECO:0000313" key="3">
    <source>
        <dbReference type="Proteomes" id="UP001169862"/>
    </source>
</evidence>
<evidence type="ECO:0000256" key="1">
    <source>
        <dbReference type="SAM" id="Phobius"/>
    </source>
</evidence>
<feature type="transmembrane region" description="Helical" evidence="1">
    <location>
        <begin position="58"/>
        <end position="80"/>
    </location>
</feature>
<protein>
    <submittedName>
        <fullName evidence="2">Uncharacterized protein</fullName>
    </submittedName>
</protein>
<organism evidence="2 3">
    <name type="scientific">Neptunomonas phycophila</name>
    <dbReference type="NCBI Taxonomy" id="1572645"/>
    <lineage>
        <taxon>Bacteria</taxon>
        <taxon>Pseudomonadati</taxon>
        <taxon>Pseudomonadota</taxon>
        <taxon>Gammaproteobacteria</taxon>
        <taxon>Oceanospirillales</taxon>
        <taxon>Oceanospirillaceae</taxon>
        <taxon>Neptunomonas</taxon>
    </lineage>
</organism>
<comment type="caution">
    <text evidence="2">The sequence shown here is derived from an EMBL/GenBank/DDBJ whole genome shotgun (WGS) entry which is preliminary data.</text>
</comment>
<dbReference type="RefSeq" id="WP_303547952.1">
    <property type="nucleotide sequence ID" value="NZ_JAUOPG010000001.1"/>
</dbReference>
<proteinExistence type="predicted"/>
<accession>A0AAW7XD91</accession>
<evidence type="ECO:0000313" key="2">
    <source>
        <dbReference type="EMBL" id="MDO6451970.1"/>
    </source>
</evidence>
<keyword evidence="1" id="KW-1133">Transmembrane helix</keyword>
<gene>
    <name evidence="2" type="ORF">Q4490_00200</name>
</gene>
<sequence length="86" mass="9634">MNITKKYILLPLWLIIGTVAYALVWSRNLDSFPEFPAWVGTLVFGLIGDKTSAEGATVFYMLILSFVMVSIFTLLVWVAIRAFSKG</sequence>
<reference evidence="2" key="1">
    <citation type="submission" date="2023-07" db="EMBL/GenBank/DDBJ databases">
        <title>Genome content predicts the carbon catabolic preferences of heterotrophic bacteria.</title>
        <authorList>
            <person name="Gralka M."/>
        </authorList>
    </citation>
    <scope>NUCLEOTIDE SEQUENCE</scope>
    <source>
        <strain evidence="2">I2M16</strain>
    </source>
</reference>
<dbReference type="EMBL" id="JAUOPG010000001">
    <property type="protein sequence ID" value="MDO6451970.1"/>
    <property type="molecule type" value="Genomic_DNA"/>
</dbReference>
<keyword evidence="1" id="KW-0472">Membrane</keyword>
<dbReference type="AlphaFoldDB" id="A0AAW7XD91"/>
<dbReference type="Proteomes" id="UP001169862">
    <property type="component" value="Unassembled WGS sequence"/>
</dbReference>
<name>A0AAW7XD91_9GAMM</name>